<dbReference type="GO" id="GO:0046872">
    <property type="term" value="F:metal ion binding"/>
    <property type="evidence" value="ECO:0007669"/>
    <property type="project" value="UniProtKB-KW"/>
</dbReference>
<organism evidence="6 7">
    <name type="scientific">Phocoena sinus</name>
    <name type="common">Vaquita</name>
    <dbReference type="NCBI Taxonomy" id="42100"/>
    <lineage>
        <taxon>Eukaryota</taxon>
        <taxon>Metazoa</taxon>
        <taxon>Chordata</taxon>
        <taxon>Craniata</taxon>
        <taxon>Vertebrata</taxon>
        <taxon>Euteleostomi</taxon>
        <taxon>Mammalia</taxon>
        <taxon>Eutheria</taxon>
        <taxon>Laurasiatheria</taxon>
        <taxon>Artiodactyla</taxon>
        <taxon>Whippomorpha</taxon>
        <taxon>Cetacea</taxon>
        <taxon>Odontoceti</taxon>
        <taxon>Phocoenidae</taxon>
        <taxon>Phocoena</taxon>
    </lineage>
</organism>
<accession>A0A8C9B526</accession>
<evidence type="ECO:0000256" key="4">
    <source>
        <dbReference type="ARBA" id="ARBA00022842"/>
    </source>
</evidence>
<dbReference type="PANTHER" id="PTHR21208">
    <property type="entry name" value="ADP-DEPENDENT GLUCOKINASE"/>
    <property type="match status" value="1"/>
</dbReference>
<dbReference type="Proteomes" id="UP000694554">
    <property type="component" value="Chromosome 2"/>
</dbReference>
<keyword evidence="4" id="KW-0460">Magnesium</keyword>
<dbReference type="GO" id="GO:0005783">
    <property type="term" value="C:endoplasmic reticulum"/>
    <property type="evidence" value="ECO:0007669"/>
    <property type="project" value="TreeGrafter"/>
</dbReference>
<name>A0A8C9B526_PHOSS</name>
<evidence type="ECO:0000313" key="6">
    <source>
        <dbReference type="Ensembl" id="ENSPSNP00000004919.1"/>
    </source>
</evidence>
<keyword evidence="2" id="KW-0479">Metal-binding</keyword>
<dbReference type="Pfam" id="PF04587">
    <property type="entry name" value="ADP_PFK_GK"/>
    <property type="match status" value="1"/>
</dbReference>
<dbReference type="SUPFAM" id="SSF53613">
    <property type="entry name" value="Ribokinase-like"/>
    <property type="match status" value="1"/>
</dbReference>
<keyword evidence="5" id="KW-0324">Glycolysis</keyword>
<dbReference type="AlphaFoldDB" id="A0A8C9B526"/>
<dbReference type="GO" id="GO:0006006">
    <property type="term" value="P:glucose metabolic process"/>
    <property type="evidence" value="ECO:0007669"/>
    <property type="project" value="TreeGrafter"/>
</dbReference>
<keyword evidence="3" id="KW-0418">Kinase</keyword>
<dbReference type="InterPro" id="IPR007666">
    <property type="entry name" value="ADP_PFK/GK"/>
</dbReference>
<reference evidence="6" key="1">
    <citation type="submission" date="2019-08" db="EMBL/GenBank/DDBJ databases">
        <title>Phocoena sinus (Vaquita) genome, mPhoSin1, primary haplotype.</title>
        <authorList>
            <person name="Morin P."/>
            <person name="Mountcastle J."/>
            <person name="Fungtammasan C."/>
            <person name="Rhie A."/>
            <person name="Rojas-Bracho L."/>
            <person name="Smith C.R."/>
            <person name="Taylor B.L."/>
            <person name="Gulland F.M.D."/>
            <person name="Musser W."/>
            <person name="Houck M."/>
            <person name="Haase B."/>
            <person name="Paez S."/>
            <person name="Howe K."/>
            <person name="Torrance J."/>
            <person name="Formenti G."/>
            <person name="Phillippy A."/>
            <person name="Ryder O."/>
            <person name="Jarvis E.D."/>
            <person name="Fedrigo O."/>
        </authorList>
    </citation>
    <scope>NUCLEOTIDE SEQUENCE [LARGE SCALE GENOMIC DNA]</scope>
</reference>
<evidence type="ECO:0000313" key="7">
    <source>
        <dbReference type="Proteomes" id="UP000694554"/>
    </source>
</evidence>
<dbReference type="GO" id="GO:0043843">
    <property type="term" value="F:ADP-specific glucokinase activity"/>
    <property type="evidence" value="ECO:0007669"/>
    <property type="project" value="TreeGrafter"/>
</dbReference>
<sequence length="112" mass="12697">MNMLEVFVSSLEEFQPDLVVLSGLHMMEGQSKEFQRKRLLEVMTSISDIPTGIPVHLELASMTNRELMSSIVHQVTHGQHGGSLRCGCCLTQTWVHEIQVQEPGLCWNRISY</sequence>
<dbReference type="GO" id="GO:0006096">
    <property type="term" value="P:glycolytic process"/>
    <property type="evidence" value="ECO:0007669"/>
    <property type="project" value="UniProtKB-KW"/>
</dbReference>
<dbReference type="InterPro" id="IPR029056">
    <property type="entry name" value="Ribokinase-like"/>
</dbReference>
<reference evidence="6" key="2">
    <citation type="submission" date="2025-08" db="UniProtKB">
        <authorList>
            <consortium name="Ensembl"/>
        </authorList>
    </citation>
    <scope>IDENTIFICATION</scope>
</reference>
<proteinExistence type="predicted"/>
<reference evidence="6" key="3">
    <citation type="submission" date="2025-09" db="UniProtKB">
        <authorList>
            <consortium name="Ensembl"/>
        </authorList>
    </citation>
    <scope>IDENTIFICATION</scope>
</reference>
<dbReference type="PROSITE" id="PS51255">
    <property type="entry name" value="ADPK"/>
    <property type="match status" value="1"/>
</dbReference>
<dbReference type="Ensembl" id="ENSPSNT00000005613.1">
    <property type="protein sequence ID" value="ENSPSNP00000004919.1"/>
    <property type="gene ID" value="ENSPSNG00000003666.1"/>
</dbReference>
<evidence type="ECO:0000256" key="3">
    <source>
        <dbReference type="ARBA" id="ARBA00022777"/>
    </source>
</evidence>
<protein>
    <submittedName>
        <fullName evidence="6">Uncharacterized protein</fullName>
    </submittedName>
</protein>
<evidence type="ECO:0000256" key="2">
    <source>
        <dbReference type="ARBA" id="ARBA00022723"/>
    </source>
</evidence>
<gene>
    <name evidence="6" type="primary">ADPGK</name>
</gene>
<dbReference type="Gene3D" id="3.40.1190.20">
    <property type="match status" value="1"/>
</dbReference>
<evidence type="ECO:0000256" key="5">
    <source>
        <dbReference type="ARBA" id="ARBA00023152"/>
    </source>
</evidence>
<keyword evidence="1" id="KW-0808">Transferase</keyword>
<evidence type="ECO:0000256" key="1">
    <source>
        <dbReference type="ARBA" id="ARBA00022679"/>
    </source>
</evidence>
<dbReference type="PANTHER" id="PTHR21208:SF0">
    <property type="entry name" value="ADP-DEPENDENT GLUCOKINASE"/>
    <property type="match status" value="1"/>
</dbReference>
<dbReference type="GeneTree" id="ENSGT00390000017953"/>
<keyword evidence="7" id="KW-1185">Reference proteome</keyword>